<dbReference type="Gene3D" id="1.10.10.10">
    <property type="entry name" value="Winged helix-like DNA-binding domain superfamily/Winged helix DNA-binding domain"/>
    <property type="match status" value="1"/>
</dbReference>
<organism evidence="5 6">
    <name type="scientific">Stappia taiwanensis</name>
    <dbReference type="NCBI Taxonomy" id="992267"/>
    <lineage>
        <taxon>Bacteria</taxon>
        <taxon>Pseudomonadati</taxon>
        <taxon>Pseudomonadota</taxon>
        <taxon>Alphaproteobacteria</taxon>
        <taxon>Hyphomicrobiales</taxon>
        <taxon>Stappiaceae</taxon>
        <taxon>Stappia</taxon>
    </lineage>
</organism>
<dbReference type="InterPro" id="IPR000595">
    <property type="entry name" value="cNMP-bd_dom"/>
</dbReference>
<keyword evidence="1" id="KW-0805">Transcription regulation</keyword>
<feature type="domain" description="HTH crp-type" evidence="4">
    <location>
        <begin position="153"/>
        <end position="229"/>
    </location>
</feature>
<proteinExistence type="predicted"/>
<dbReference type="GO" id="GO:0003677">
    <property type="term" value="F:DNA binding"/>
    <property type="evidence" value="ECO:0007669"/>
    <property type="project" value="UniProtKB-KW"/>
</dbReference>
<keyword evidence="2" id="KW-0238">DNA-binding</keyword>
<keyword evidence="3" id="KW-0804">Transcription</keyword>
<dbReference type="Pfam" id="PF13545">
    <property type="entry name" value="HTH_Crp_2"/>
    <property type="match status" value="1"/>
</dbReference>
<evidence type="ECO:0000313" key="6">
    <source>
        <dbReference type="Proteomes" id="UP000559404"/>
    </source>
</evidence>
<dbReference type="InterPro" id="IPR036388">
    <property type="entry name" value="WH-like_DNA-bd_sf"/>
</dbReference>
<dbReference type="InterPro" id="IPR014710">
    <property type="entry name" value="RmlC-like_jellyroll"/>
</dbReference>
<evidence type="ECO:0000256" key="1">
    <source>
        <dbReference type="ARBA" id="ARBA00023015"/>
    </source>
</evidence>
<evidence type="ECO:0000259" key="4">
    <source>
        <dbReference type="PROSITE" id="PS51063"/>
    </source>
</evidence>
<name>A0A838XSX0_9HYPH</name>
<dbReference type="InterPro" id="IPR036390">
    <property type="entry name" value="WH_DNA-bd_sf"/>
</dbReference>
<evidence type="ECO:0000313" key="5">
    <source>
        <dbReference type="EMBL" id="MBA4610113.1"/>
    </source>
</evidence>
<comment type="caution">
    <text evidence="5">The sequence shown here is derived from an EMBL/GenBank/DDBJ whole genome shotgun (WGS) entry which is preliminary data.</text>
</comment>
<dbReference type="SMART" id="SM00419">
    <property type="entry name" value="HTH_CRP"/>
    <property type="match status" value="1"/>
</dbReference>
<dbReference type="EMBL" id="JACEON010000001">
    <property type="protein sequence ID" value="MBA4610113.1"/>
    <property type="molecule type" value="Genomic_DNA"/>
</dbReference>
<gene>
    <name evidence="5" type="ORF">H1W37_00505</name>
</gene>
<reference evidence="5 6" key="1">
    <citation type="submission" date="2020-07" db="EMBL/GenBank/DDBJ databases">
        <authorList>
            <person name="Li M."/>
        </authorList>
    </citation>
    <scope>NUCLEOTIDE SEQUENCE [LARGE SCALE GENOMIC DNA]</scope>
    <source>
        <strain evidence="5 6">DSM 23284</strain>
    </source>
</reference>
<dbReference type="InterPro" id="IPR012318">
    <property type="entry name" value="HTH_CRP"/>
</dbReference>
<dbReference type="PROSITE" id="PS51063">
    <property type="entry name" value="HTH_CRP_2"/>
    <property type="match status" value="1"/>
</dbReference>
<dbReference type="CDD" id="cd00038">
    <property type="entry name" value="CAP_ED"/>
    <property type="match status" value="1"/>
</dbReference>
<protein>
    <submittedName>
        <fullName evidence="5">Crp/Fnr family transcriptional regulator</fullName>
    </submittedName>
</protein>
<evidence type="ECO:0000256" key="3">
    <source>
        <dbReference type="ARBA" id="ARBA00023163"/>
    </source>
</evidence>
<dbReference type="InterPro" id="IPR018490">
    <property type="entry name" value="cNMP-bd_dom_sf"/>
</dbReference>
<dbReference type="RefSeq" id="WP_181758312.1">
    <property type="nucleotide sequence ID" value="NZ_BMCR01000001.1"/>
</dbReference>
<dbReference type="Gene3D" id="2.60.120.10">
    <property type="entry name" value="Jelly Rolls"/>
    <property type="match status" value="1"/>
</dbReference>
<dbReference type="GO" id="GO:0006355">
    <property type="term" value="P:regulation of DNA-templated transcription"/>
    <property type="evidence" value="ECO:0007669"/>
    <property type="project" value="InterPro"/>
</dbReference>
<accession>A0A838XSX0</accession>
<evidence type="ECO:0000256" key="2">
    <source>
        <dbReference type="ARBA" id="ARBA00023125"/>
    </source>
</evidence>
<dbReference type="SUPFAM" id="SSF46785">
    <property type="entry name" value="Winged helix' DNA-binding domain"/>
    <property type="match status" value="1"/>
</dbReference>
<sequence length="262" mass="29226">MPQTVARSIPDRCLHCALRGASLCRLVEAADLPRARPVRLRRIPRNGLVFEQGKQHGTIGMLRRGYLRKERLNRVGRRTVFDLAFPGDIIGELPGHSLSYSLEAATDAEICVFDDRTVRRMMATDGQFRLGLLQATADQLARLQETIWQRGALTCRERILAFLVLSARAMPTTPRPDGSIIVTIELARKDWAAFSNTTVESISRVMSQLSEKGLVKTLAPDRYWIADPAFLARLAGMDPRADCAPPQAAMAARRHNRRDIAA</sequence>
<dbReference type="Pfam" id="PF00027">
    <property type="entry name" value="cNMP_binding"/>
    <property type="match status" value="1"/>
</dbReference>
<dbReference type="SUPFAM" id="SSF51206">
    <property type="entry name" value="cAMP-binding domain-like"/>
    <property type="match status" value="1"/>
</dbReference>
<reference evidence="5 6" key="2">
    <citation type="submission" date="2020-08" db="EMBL/GenBank/DDBJ databases">
        <title>Stappia taiwanensis sp. nov., isolated from a coastal thermal spring.</title>
        <authorList>
            <person name="Kampfer P."/>
        </authorList>
    </citation>
    <scope>NUCLEOTIDE SEQUENCE [LARGE SCALE GENOMIC DNA]</scope>
    <source>
        <strain evidence="5 6">DSM 23284</strain>
    </source>
</reference>
<dbReference type="Proteomes" id="UP000559404">
    <property type="component" value="Unassembled WGS sequence"/>
</dbReference>
<keyword evidence="6" id="KW-1185">Reference proteome</keyword>
<dbReference type="AlphaFoldDB" id="A0A838XSX0"/>